<comment type="caution">
    <text evidence="1">The sequence shown here is derived from an EMBL/GenBank/DDBJ whole genome shotgun (WGS) entry which is preliminary data.</text>
</comment>
<accession>A0A9N9Z5L1</accession>
<proteinExistence type="predicted"/>
<organism evidence="1 2">
    <name type="scientific">Clonostachys solani</name>
    <dbReference type="NCBI Taxonomy" id="160281"/>
    <lineage>
        <taxon>Eukaryota</taxon>
        <taxon>Fungi</taxon>
        <taxon>Dikarya</taxon>
        <taxon>Ascomycota</taxon>
        <taxon>Pezizomycotina</taxon>
        <taxon>Sordariomycetes</taxon>
        <taxon>Hypocreomycetidae</taxon>
        <taxon>Hypocreales</taxon>
        <taxon>Bionectriaceae</taxon>
        <taxon>Clonostachys</taxon>
    </lineage>
</organism>
<sequence length="113" mass="12248">MAPVCLAARPVTFRGTPQLLAGGLVPAWCGRLGPMVGWRYLGPQYLVVPKQVSNGSSQPWVFSTGSTLEGQQMVRWHIDPVRNGLTGSLASNPWSTRRRKSNLNMLAATILGC</sequence>
<dbReference type="EMBL" id="CABFOC020000035">
    <property type="protein sequence ID" value="CAH0049489.1"/>
    <property type="molecule type" value="Genomic_DNA"/>
</dbReference>
<gene>
    <name evidence="1" type="ORF">CSOL1703_00001446</name>
</gene>
<keyword evidence="2" id="KW-1185">Reference proteome</keyword>
<evidence type="ECO:0000313" key="2">
    <source>
        <dbReference type="Proteomes" id="UP000775872"/>
    </source>
</evidence>
<reference evidence="2" key="1">
    <citation type="submission" date="2019-06" db="EMBL/GenBank/DDBJ databases">
        <authorList>
            <person name="Broberg M."/>
        </authorList>
    </citation>
    <scope>NUCLEOTIDE SEQUENCE [LARGE SCALE GENOMIC DNA]</scope>
</reference>
<protein>
    <submittedName>
        <fullName evidence="1">Uncharacterized protein</fullName>
    </submittedName>
</protein>
<name>A0A9N9Z5L1_9HYPO</name>
<evidence type="ECO:0000313" key="1">
    <source>
        <dbReference type="EMBL" id="CAH0049489.1"/>
    </source>
</evidence>
<dbReference type="Proteomes" id="UP000775872">
    <property type="component" value="Unassembled WGS sequence"/>
</dbReference>
<reference evidence="1 2" key="2">
    <citation type="submission" date="2021-10" db="EMBL/GenBank/DDBJ databases">
        <authorList>
            <person name="Piombo E."/>
        </authorList>
    </citation>
    <scope>NUCLEOTIDE SEQUENCE [LARGE SCALE GENOMIC DNA]</scope>
</reference>
<dbReference type="OrthoDB" id="10456879at2759"/>
<dbReference type="AlphaFoldDB" id="A0A9N9Z5L1"/>